<dbReference type="GO" id="GO:0003959">
    <property type="term" value="F:NADPH dehydrogenase activity"/>
    <property type="evidence" value="ECO:0007669"/>
    <property type="project" value="InterPro"/>
</dbReference>
<dbReference type="GO" id="GO:0010181">
    <property type="term" value="F:FMN binding"/>
    <property type="evidence" value="ECO:0007669"/>
    <property type="project" value="InterPro"/>
</dbReference>
<dbReference type="Gene3D" id="4.10.240.10">
    <property type="entry name" value="Zn(2)-C6 fungal-type DNA-binding domain"/>
    <property type="match status" value="1"/>
</dbReference>
<dbReference type="InterPro" id="IPR001138">
    <property type="entry name" value="Zn2Cys6_DnaBD"/>
</dbReference>
<evidence type="ECO:0000256" key="1">
    <source>
        <dbReference type="ARBA" id="ARBA00001917"/>
    </source>
</evidence>
<comment type="cofactor">
    <cofactor evidence="1">
        <name>FMN</name>
        <dbReference type="ChEBI" id="CHEBI:58210"/>
    </cofactor>
</comment>
<proteinExistence type="predicted"/>
<feature type="region of interest" description="Disordered" evidence="7">
    <location>
        <begin position="55"/>
        <end position="75"/>
    </location>
</feature>
<dbReference type="PANTHER" id="PTHR43303">
    <property type="entry name" value="NADPH DEHYDROGENASE C23G7.10C-RELATED"/>
    <property type="match status" value="1"/>
</dbReference>
<feature type="domain" description="Zn(2)-C6 fungal-type" evidence="8">
    <location>
        <begin position="14"/>
        <end position="44"/>
    </location>
</feature>
<dbReference type="Pfam" id="PF11951">
    <property type="entry name" value="Fungal_trans_2"/>
    <property type="match status" value="1"/>
</dbReference>
<keyword evidence="10" id="KW-1185">Reference proteome</keyword>
<keyword evidence="6" id="KW-0539">Nucleus</keyword>
<dbReference type="Proteomes" id="UP000287124">
    <property type="component" value="Unassembled WGS sequence"/>
</dbReference>
<dbReference type="Gene3D" id="3.20.20.70">
    <property type="entry name" value="Aldolase class I"/>
    <property type="match status" value="1"/>
</dbReference>
<gene>
    <name evidence="9" type="ORF">BHE90_009210</name>
</gene>
<dbReference type="GO" id="GO:0050661">
    <property type="term" value="F:NADP binding"/>
    <property type="evidence" value="ECO:0007669"/>
    <property type="project" value="InterPro"/>
</dbReference>
<dbReference type="Pfam" id="PF00172">
    <property type="entry name" value="Zn_clus"/>
    <property type="match status" value="1"/>
</dbReference>
<dbReference type="CDD" id="cd00067">
    <property type="entry name" value="GAL4"/>
    <property type="match status" value="1"/>
</dbReference>
<evidence type="ECO:0000313" key="10">
    <source>
        <dbReference type="Proteomes" id="UP000287124"/>
    </source>
</evidence>
<evidence type="ECO:0000313" key="9">
    <source>
        <dbReference type="EMBL" id="RTE76334.1"/>
    </source>
</evidence>
<dbReference type="PROSITE" id="PS50048">
    <property type="entry name" value="ZN2_CY6_FUNGAL_2"/>
    <property type="match status" value="1"/>
</dbReference>
<sequence length="868" mass="98003">MSGATRPKLRTKTGCLTCRQRRKKCDEKLPVCDACSFSKRNCQWPSSSDLLDRRYASHSDSRHREPTAEPKPEDIATPIEDGQIWAGPVQDTQHDAVPVAVPDSEWIHPLDLVLEAGAAHGAVNHDLELLLSRHFADRYFSLLLLPSCHRGFHDGWLIDIQHLMVTHKSLYYSMLACSASHYMNDESWYRQDLALMYYSKAVKELSTLLATVSRHENHNALLMSVILLYLHGCLGWGTANDIPRHVSAATRIVTLRLLNRPESMPRLFDRLAIESVVYQTFLVTTGLWSDRSELSYDFNPDFWDGAEKLLERSVLFPGNPRALNSPCYRVGFSLDPTTLQQLRNEVSGWEKQLLYDEDFRPRFDDQERLSHRETCLRDEIYLYVTLSSLLLEQISRGEMSAGLPLAVPENSWQIQMAVQVLEGHQNDQMGSISVDQYTDFRSIAVDGLPFFTPKQRVPVGTAILSADDGVTEDAITPAFRPITIRSKTFQNRIWVAPMCMYSCQDGMFSDFHVMHYGQWAMRGSALITLEATAVTERGRNTPQDAGLWSDDHIAPLKRVIDVIHSQSQKVAIQLQHAGRKCSVCPPWLGLRLVPDAYGGFAKDVQGPTAEPWNQNYATPSEMTEEEILETIEAYGKAAARAVRAGIDVIAIHGAHGYLIHSFASPATNKRTDRWGGGFEGRTRFGIEVVRSVRRNIPENMPLFWKISAVDWLPAGKGWELEDTLRYVPILAREGVDLFDISSGGTDRHQQVQLGQQYQVPFAKAVKDLKLPNVFVGAVGWIRDGETVHDILSNNKADVVHVAREFLRDPNFVQRVALSTNTEVTWVDQYHRAPMNRKDVESTTTISTDRKALDNVTQTHENQASNKIQ</sequence>
<reference evidence="9 10" key="1">
    <citation type="submission" date="2017-06" db="EMBL/GenBank/DDBJ databases">
        <title>Comparative genomic analysis of Ambrosia Fusariam Clade fungi.</title>
        <authorList>
            <person name="Stajich J.E."/>
            <person name="Carrillo J."/>
            <person name="Kijimoto T."/>
            <person name="Eskalen A."/>
            <person name="O'Donnell K."/>
            <person name="Kasson M."/>
        </authorList>
    </citation>
    <scope>NUCLEOTIDE SEQUENCE [LARGE SCALE GENOMIC DNA]</scope>
    <source>
        <strain evidence="9 10">UCR1854</strain>
    </source>
</reference>
<dbReference type="SUPFAM" id="SSF57701">
    <property type="entry name" value="Zn2/Cys6 DNA-binding domain"/>
    <property type="match status" value="1"/>
</dbReference>
<dbReference type="AlphaFoldDB" id="A0A430LKV0"/>
<organism evidence="9 10">
    <name type="scientific">Fusarium euwallaceae</name>
    <dbReference type="NCBI Taxonomy" id="1147111"/>
    <lineage>
        <taxon>Eukaryota</taxon>
        <taxon>Fungi</taxon>
        <taxon>Dikarya</taxon>
        <taxon>Ascomycota</taxon>
        <taxon>Pezizomycotina</taxon>
        <taxon>Sordariomycetes</taxon>
        <taxon>Hypocreomycetidae</taxon>
        <taxon>Hypocreales</taxon>
        <taxon>Nectriaceae</taxon>
        <taxon>Fusarium</taxon>
        <taxon>Fusarium solani species complex</taxon>
    </lineage>
</organism>
<dbReference type="InterPro" id="IPR001155">
    <property type="entry name" value="OxRdtase_FMN_N"/>
</dbReference>
<evidence type="ECO:0000259" key="8">
    <source>
        <dbReference type="PROSITE" id="PS50048"/>
    </source>
</evidence>
<dbReference type="EMBL" id="MIKF01000156">
    <property type="protein sequence ID" value="RTE76334.1"/>
    <property type="molecule type" value="Genomic_DNA"/>
</dbReference>
<feature type="compositionally biased region" description="Basic and acidic residues" evidence="7">
    <location>
        <begin position="55"/>
        <end position="74"/>
    </location>
</feature>
<dbReference type="InterPro" id="IPR044152">
    <property type="entry name" value="YqjM-like"/>
</dbReference>
<dbReference type="InterPro" id="IPR021858">
    <property type="entry name" value="Fun_TF"/>
</dbReference>
<dbReference type="PROSITE" id="PS00463">
    <property type="entry name" value="ZN2_CY6_FUNGAL_1"/>
    <property type="match status" value="1"/>
</dbReference>
<evidence type="ECO:0000256" key="4">
    <source>
        <dbReference type="ARBA" id="ARBA00022857"/>
    </source>
</evidence>
<keyword evidence="2" id="KW-0285">Flavoprotein</keyword>
<dbReference type="Pfam" id="PF00724">
    <property type="entry name" value="Oxidored_FMN"/>
    <property type="match status" value="1"/>
</dbReference>
<keyword evidence="3" id="KW-0288">FMN</keyword>
<keyword evidence="4" id="KW-0521">NADP</keyword>
<evidence type="ECO:0000256" key="7">
    <source>
        <dbReference type="SAM" id="MobiDB-lite"/>
    </source>
</evidence>
<dbReference type="InterPro" id="IPR013785">
    <property type="entry name" value="Aldolase_TIM"/>
</dbReference>
<dbReference type="SMART" id="SM00066">
    <property type="entry name" value="GAL4"/>
    <property type="match status" value="1"/>
</dbReference>
<dbReference type="InterPro" id="IPR036864">
    <property type="entry name" value="Zn2-C6_fun-type_DNA-bd_sf"/>
</dbReference>
<evidence type="ECO:0000256" key="3">
    <source>
        <dbReference type="ARBA" id="ARBA00022643"/>
    </source>
</evidence>
<dbReference type="GO" id="GO:0008270">
    <property type="term" value="F:zinc ion binding"/>
    <property type="evidence" value="ECO:0007669"/>
    <property type="project" value="InterPro"/>
</dbReference>
<evidence type="ECO:0000256" key="2">
    <source>
        <dbReference type="ARBA" id="ARBA00022630"/>
    </source>
</evidence>
<accession>A0A430LKV0</accession>
<dbReference type="SUPFAM" id="SSF51395">
    <property type="entry name" value="FMN-linked oxidoreductases"/>
    <property type="match status" value="1"/>
</dbReference>
<dbReference type="CDD" id="cd02932">
    <property type="entry name" value="OYE_YqiM_FMN"/>
    <property type="match status" value="1"/>
</dbReference>
<dbReference type="GO" id="GO:0000981">
    <property type="term" value="F:DNA-binding transcription factor activity, RNA polymerase II-specific"/>
    <property type="evidence" value="ECO:0007669"/>
    <property type="project" value="InterPro"/>
</dbReference>
<comment type="caution">
    <text evidence="9">The sequence shown here is derived from an EMBL/GenBank/DDBJ whole genome shotgun (WGS) entry which is preliminary data.</text>
</comment>
<keyword evidence="5" id="KW-0560">Oxidoreductase</keyword>
<protein>
    <recommendedName>
        <fullName evidence="8">Zn(2)-C6 fungal-type domain-containing protein</fullName>
    </recommendedName>
</protein>
<evidence type="ECO:0000256" key="5">
    <source>
        <dbReference type="ARBA" id="ARBA00023002"/>
    </source>
</evidence>
<name>A0A430LKV0_9HYPO</name>
<dbReference type="PANTHER" id="PTHR43303:SF4">
    <property type="entry name" value="NADPH DEHYDROGENASE C23G7.10C-RELATED"/>
    <property type="match status" value="1"/>
</dbReference>
<evidence type="ECO:0000256" key="6">
    <source>
        <dbReference type="ARBA" id="ARBA00023242"/>
    </source>
</evidence>